<proteinExistence type="predicted"/>
<comment type="caution">
    <text evidence="2">The sequence shown here is derived from an EMBL/GenBank/DDBJ whole genome shotgun (WGS) entry which is preliminary data.</text>
</comment>
<accession>A0ABT5B0W5</accession>
<keyword evidence="3" id="KW-1185">Reference proteome</keyword>
<dbReference type="InterPro" id="IPR011042">
    <property type="entry name" value="6-blade_b-propeller_TolB-like"/>
</dbReference>
<gene>
    <name evidence="2" type="ORF">POL58_03145</name>
</gene>
<dbReference type="SUPFAM" id="SSF63825">
    <property type="entry name" value="YWTD domain"/>
    <property type="match status" value="1"/>
</dbReference>
<evidence type="ECO:0008006" key="4">
    <source>
        <dbReference type="Google" id="ProtNLM"/>
    </source>
</evidence>
<protein>
    <recommendedName>
        <fullName evidence="4">DUF5050 domain-containing protein</fullName>
    </recommendedName>
</protein>
<reference evidence="2 3" key="1">
    <citation type="submission" date="2022-11" db="EMBL/GenBank/DDBJ databases">
        <title>Minimal conservation of predation-associated metabolite biosynthetic gene clusters underscores biosynthetic potential of Myxococcota including descriptions for ten novel species: Archangium lansinium sp. nov., Myxococcus landrumus sp. nov., Nannocystis bai.</title>
        <authorList>
            <person name="Ahearne A."/>
            <person name="Stevens C."/>
            <person name="Dowd S."/>
        </authorList>
    </citation>
    <scope>NUCLEOTIDE SEQUENCE [LARGE SCALE GENOMIC DNA]</scope>
    <source>
        <strain evidence="2 3">NCELM</strain>
    </source>
</reference>
<feature type="compositionally biased region" description="Low complexity" evidence="1">
    <location>
        <begin position="31"/>
        <end position="42"/>
    </location>
</feature>
<dbReference type="Gene3D" id="2.120.10.30">
    <property type="entry name" value="TolB, C-terminal domain"/>
    <property type="match status" value="1"/>
</dbReference>
<dbReference type="Proteomes" id="UP001217838">
    <property type="component" value="Unassembled WGS sequence"/>
</dbReference>
<dbReference type="RefSeq" id="WP_271994368.1">
    <property type="nucleotide sequence ID" value="NZ_JAQNDN010000001.1"/>
</dbReference>
<evidence type="ECO:0000313" key="2">
    <source>
        <dbReference type="EMBL" id="MDC0666711.1"/>
    </source>
</evidence>
<organism evidence="2 3">
    <name type="scientific">Nannocystis radixulma</name>
    <dbReference type="NCBI Taxonomy" id="2995305"/>
    <lineage>
        <taxon>Bacteria</taxon>
        <taxon>Pseudomonadati</taxon>
        <taxon>Myxococcota</taxon>
        <taxon>Polyangia</taxon>
        <taxon>Nannocystales</taxon>
        <taxon>Nannocystaceae</taxon>
        <taxon>Nannocystis</taxon>
    </lineage>
</organism>
<name>A0ABT5B0W5_9BACT</name>
<dbReference type="EMBL" id="JAQNDN010000001">
    <property type="protein sequence ID" value="MDC0666711.1"/>
    <property type="molecule type" value="Genomic_DNA"/>
</dbReference>
<feature type="region of interest" description="Disordered" evidence="1">
    <location>
        <begin position="22"/>
        <end position="51"/>
    </location>
</feature>
<sequence length="365" mass="37977">MTTKAALLASLWLVIPGCTRHSGAEPPTTAPPTSAGPTSAAPASPPSDAPVDLTPVRLASYSTGSSCNLVHDGQHLYWLIQSMAEKTGPKQAARAERAGACGAVLDCARTRGEVMRVPVAGGPEEVVARTSEWPWTLEADATSLFWIGYCSSALWTVAKSGGTPKTLGPKGLQIIDHVVEPERILVAERFGSTKGIHAIDRNSGTARVVAARGRAGFLLGTLGARIVWAEDASGSYAVYAAAQPDERVRLGEIRGMPMGAQPIAGGLMVRTTAAIVRIAEDGPPVELAALTEYADRGSLGIAAGSVYWANGRAGTLARIGPDGASQEVQIGGEPCGVAVDEQHVYWLDRGRRAVMQAPLAVFAAP</sequence>
<evidence type="ECO:0000256" key="1">
    <source>
        <dbReference type="SAM" id="MobiDB-lite"/>
    </source>
</evidence>
<evidence type="ECO:0000313" key="3">
    <source>
        <dbReference type="Proteomes" id="UP001217838"/>
    </source>
</evidence>